<sequence length="783" mass="93045">MLHDLLFSLLGKPGSFVKQFDNSPFYIDESLNLFSKPEIVQLNQIVNLGYHYQQIDNFLQNQDEKSSYIKALVYGIDNSLNDYRQTILTLEQEYLNEKMFIVSQLNVRLQAYYQILLNLHTSINIIQQHNMRGGQILDYLYERTLTGNDRLQQIYQNILSACYEVLFQQLSSWLQYGQILDTSDEFFIQRIDEKKKTDQHEYNWDTSFTLNIQMLPLHFITLQMADKILFIGKAVKVLKGQQELFINEHQQLIKEIEVYDSFTFNRIIDQLQKQVGEQLVQVIVNKQELFIHLKNFYLFILLNNGNFIQQFLSDCQSILQLPQTQQALQELNFNLHKMDYDQTEKMEMFIYNNGFEYKTFQSLNNLQIKNNVIQTINILRMGPARGPEDWSGVFRDVKQSIENGFTLQIVFKFKQQLQKPLGGYSILQVPQDLSTSLVLLFCQDEENGVFIRLKLDQQKVSSLSVESKIKFKEEIIYKWKLDKIDFSEGDLHSLKINYQNDELSLIIDDTQSDTQCKTDILPPSQWKKVAFKFQKYFQLELGRCMVGIKQYGQIVDLYTWKMIGSNFLNDASWSGLTLKYQVEYPLSLLITPSLQEKFQLFFRYLFPIRHAQFELQQVWIKLTKKFKKKDCKYILGMHTQLMHVVNAFYHYFQMDIIAVQWSKMISRMQNEINFELMRKIMDEFEQSVSNQLFLNLQQIVKNIFQIIKFVHKYIELVNRIEMQHHSLINKECYKLMVEFDTQFIALFNLIQLLTKSTNQTALFQLLTRLDYNSYFDNKTNEKL</sequence>
<feature type="domain" description="Gamma tubulin complex component protein N-terminal" evidence="7">
    <location>
        <begin position="2"/>
        <end position="286"/>
    </location>
</feature>
<dbReference type="GO" id="GO:0000922">
    <property type="term" value="C:spindle pole"/>
    <property type="evidence" value="ECO:0007669"/>
    <property type="project" value="InterPro"/>
</dbReference>
<dbReference type="InterPro" id="IPR007259">
    <property type="entry name" value="GCP"/>
</dbReference>
<comment type="caution">
    <text evidence="8">The sequence shown here is derived from an EMBL/GenBank/DDBJ whole genome shotgun (WGS) entry which is preliminary data.</text>
</comment>
<reference evidence="8" key="1">
    <citation type="submission" date="2021-01" db="EMBL/GenBank/DDBJ databases">
        <authorList>
            <consortium name="Genoscope - CEA"/>
            <person name="William W."/>
        </authorList>
    </citation>
    <scope>NUCLEOTIDE SEQUENCE</scope>
</reference>
<comment type="similarity">
    <text evidence="5">Belongs to the TUBGCP family.</text>
</comment>
<accession>A0A8S1KCA9</accession>
<dbReference type="GO" id="GO:0007020">
    <property type="term" value="P:microtubule nucleation"/>
    <property type="evidence" value="ECO:0007669"/>
    <property type="project" value="InterPro"/>
</dbReference>
<keyword evidence="9" id="KW-1185">Reference proteome</keyword>
<name>A0A8S1KCA9_PARPR</name>
<evidence type="ECO:0000313" key="8">
    <source>
        <dbReference type="EMBL" id="CAD8052718.1"/>
    </source>
</evidence>
<evidence type="ECO:0000313" key="9">
    <source>
        <dbReference type="Proteomes" id="UP000688137"/>
    </source>
</evidence>
<dbReference type="GO" id="GO:0043015">
    <property type="term" value="F:gamma-tubulin binding"/>
    <property type="evidence" value="ECO:0007669"/>
    <property type="project" value="InterPro"/>
</dbReference>
<evidence type="ECO:0000256" key="3">
    <source>
        <dbReference type="ARBA" id="ARBA00022701"/>
    </source>
</evidence>
<dbReference type="InterPro" id="IPR041470">
    <property type="entry name" value="GCP_N"/>
</dbReference>
<dbReference type="AlphaFoldDB" id="A0A8S1KCA9"/>
<evidence type="ECO:0000256" key="5">
    <source>
        <dbReference type="RuleBase" id="RU363050"/>
    </source>
</evidence>
<evidence type="ECO:0000256" key="4">
    <source>
        <dbReference type="ARBA" id="ARBA00023212"/>
    </source>
</evidence>
<dbReference type="GO" id="GO:0000930">
    <property type="term" value="C:gamma-tubulin complex"/>
    <property type="evidence" value="ECO:0007669"/>
    <property type="project" value="TreeGrafter"/>
</dbReference>
<protein>
    <recommendedName>
        <fullName evidence="5">Spindle pole body component</fullName>
    </recommendedName>
</protein>
<evidence type="ECO:0000256" key="1">
    <source>
        <dbReference type="ARBA" id="ARBA00004267"/>
    </source>
</evidence>
<dbReference type="GO" id="GO:0000278">
    <property type="term" value="P:mitotic cell cycle"/>
    <property type="evidence" value="ECO:0007669"/>
    <property type="project" value="TreeGrafter"/>
</dbReference>
<evidence type="ECO:0000259" key="7">
    <source>
        <dbReference type="Pfam" id="PF17681"/>
    </source>
</evidence>
<dbReference type="EMBL" id="CAJJDM010000016">
    <property type="protein sequence ID" value="CAD8052718.1"/>
    <property type="molecule type" value="Genomic_DNA"/>
</dbReference>
<organism evidence="8 9">
    <name type="scientific">Paramecium primaurelia</name>
    <dbReference type="NCBI Taxonomy" id="5886"/>
    <lineage>
        <taxon>Eukaryota</taxon>
        <taxon>Sar</taxon>
        <taxon>Alveolata</taxon>
        <taxon>Ciliophora</taxon>
        <taxon>Intramacronucleata</taxon>
        <taxon>Oligohymenophorea</taxon>
        <taxon>Peniculida</taxon>
        <taxon>Parameciidae</taxon>
        <taxon>Paramecium</taxon>
    </lineage>
</organism>
<proteinExistence type="inferred from homology"/>
<keyword evidence="4 5" id="KW-0206">Cytoskeleton</keyword>
<dbReference type="Pfam" id="PF04130">
    <property type="entry name" value="GCP_C_terminal"/>
    <property type="match status" value="1"/>
</dbReference>
<dbReference type="PANTHER" id="PTHR19302">
    <property type="entry name" value="GAMMA TUBULIN COMPLEX PROTEIN"/>
    <property type="match status" value="1"/>
</dbReference>
<dbReference type="GO" id="GO:0031122">
    <property type="term" value="P:cytoplasmic microtubule organization"/>
    <property type="evidence" value="ECO:0007669"/>
    <property type="project" value="TreeGrafter"/>
</dbReference>
<dbReference type="PANTHER" id="PTHR19302:SF27">
    <property type="entry name" value="GAMMA-TUBULIN COMPLEX COMPONENT 4"/>
    <property type="match status" value="1"/>
</dbReference>
<comment type="subcellular location">
    <subcellularLocation>
        <location evidence="1 5">Cytoplasm</location>
        <location evidence="1 5">Cytoskeleton</location>
        <location evidence="1 5">Microtubule organizing center</location>
    </subcellularLocation>
</comment>
<dbReference type="GO" id="GO:0051321">
    <property type="term" value="P:meiotic cell cycle"/>
    <property type="evidence" value="ECO:0007669"/>
    <property type="project" value="TreeGrafter"/>
</dbReference>
<evidence type="ECO:0000256" key="2">
    <source>
        <dbReference type="ARBA" id="ARBA00022490"/>
    </source>
</evidence>
<dbReference type="GO" id="GO:0005874">
    <property type="term" value="C:microtubule"/>
    <property type="evidence" value="ECO:0007669"/>
    <property type="project" value="UniProtKB-KW"/>
</dbReference>
<dbReference type="OMA" id="RVHETFV"/>
<dbReference type="InterPro" id="IPR040457">
    <property type="entry name" value="GCP_C"/>
</dbReference>
<dbReference type="GO" id="GO:0051011">
    <property type="term" value="F:microtubule minus-end binding"/>
    <property type="evidence" value="ECO:0007669"/>
    <property type="project" value="TreeGrafter"/>
</dbReference>
<evidence type="ECO:0000259" key="6">
    <source>
        <dbReference type="Pfam" id="PF04130"/>
    </source>
</evidence>
<dbReference type="GO" id="GO:0051225">
    <property type="term" value="P:spindle assembly"/>
    <property type="evidence" value="ECO:0007669"/>
    <property type="project" value="TreeGrafter"/>
</dbReference>
<keyword evidence="2 5" id="KW-0963">Cytoplasm</keyword>
<feature type="domain" description="Gamma tubulin complex component C-terminal" evidence="6">
    <location>
        <begin position="525"/>
        <end position="775"/>
    </location>
</feature>
<keyword evidence="3 5" id="KW-0493">Microtubule</keyword>
<gene>
    <name evidence="8" type="ORF">PPRIM_AZ9-3.1.T0190327</name>
</gene>
<dbReference type="Proteomes" id="UP000688137">
    <property type="component" value="Unassembled WGS sequence"/>
</dbReference>
<dbReference type="Pfam" id="PF17681">
    <property type="entry name" value="GCP_N_terminal"/>
    <property type="match status" value="1"/>
</dbReference>